<name>A0ABT9NAK0_9ACTO</name>
<sequence>MDFQAEARRKAHVRKPASVDFSADAGARVPGPFTRAFRRGT</sequence>
<dbReference type="Proteomes" id="UP001235966">
    <property type="component" value="Unassembled WGS sequence"/>
</dbReference>
<gene>
    <name evidence="1" type="ORF">J2S49_000787</name>
</gene>
<evidence type="ECO:0000313" key="1">
    <source>
        <dbReference type="EMBL" id="MDP9800711.1"/>
    </source>
</evidence>
<dbReference type="EMBL" id="JAUSQW010000001">
    <property type="protein sequence ID" value="MDP9800711.1"/>
    <property type="molecule type" value="Genomic_DNA"/>
</dbReference>
<accession>A0ABT9NAK0</accession>
<proteinExistence type="predicted"/>
<keyword evidence="2" id="KW-1185">Reference proteome</keyword>
<comment type="caution">
    <text evidence="1">The sequence shown here is derived from an EMBL/GenBank/DDBJ whole genome shotgun (WGS) entry which is preliminary data.</text>
</comment>
<reference evidence="1 2" key="1">
    <citation type="submission" date="2023-07" db="EMBL/GenBank/DDBJ databases">
        <title>Sequencing the genomes of 1000 actinobacteria strains.</title>
        <authorList>
            <person name="Klenk H.-P."/>
        </authorList>
    </citation>
    <scope>NUCLEOTIDE SEQUENCE [LARGE SCALE GENOMIC DNA]</scope>
    <source>
        <strain evidence="1 2">DSM 102162</strain>
    </source>
</reference>
<evidence type="ECO:0000313" key="2">
    <source>
        <dbReference type="Proteomes" id="UP001235966"/>
    </source>
</evidence>
<dbReference type="RefSeq" id="WP_278058127.1">
    <property type="nucleotide sequence ID" value="NZ_CP121247.1"/>
</dbReference>
<organism evidence="1 2">
    <name type="scientific">Arcanobacterium wilhelmae</name>
    <dbReference type="NCBI Taxonomy" id="1803177"/>
    <lineage>
        <taxon>Bacteria</taxon>
        <taxon>Bacillati</taxon>
        <taxon>Actinomycetota</taxon>
        <taxon>Actinomycetes</taxon>
        <taxon>Actinomycetales</taxon>
        <taxon>Actinomycetaceae</taxon>
        <taxon>Arcanobacterium</taxon>
    </lineage>
</organism>
<protein>
    <submittedName>
        <fullName evidence="1">Uncharacterized protein</fullName>
    </submittedName>
</protein>